<proteinExistence type="predicted"/>
<dbReference type="AlphaFoldDB" id="A0A4R3K4R6"/>
<reference evidence="1 2" key="1">
    <citation type="submission" date="2019-03" db="EMBL/GenBank/DDBJ databases">
        <title>Genomic Encyclopedia of Type Strains, Phase IV (KMG-IV): sequencing the most valuable type-strain genomes for metagenomic binning, comparative biology and taxonomic classification.</title>
        <authorList>
            <person name="Goeker M."/>
        </authorList>
    </citation>
    <scope>NUCLEOTIDE SEQUENCE [LARGE SCALE GENOMIC DNA]</scope>
    <source>
        <strain evidence="1 2">DSM 20467</strain>
    </source>
</reference>
<keyword evidence="2" id="KW-1185">Reference proteome</keyword>
<accession>A0A4R3K4R6</accession>
<evidence type="ECO:0000313" key="2">
    <source>
        <dbReference type="Proteomes" id="UP000295188"/>
    </source>
</evidence>
<evidence type="ECO:0000313" key="1">
    <source>
        <dbReference type="EMBL" id="TCS77798.1"/>
    </source>
</evidence>
<sequence length="40" mass="4776">MVNIIMAFACNRFDIETENRVRFLVPVFNFSKLIVIIRNM</sequence>
<comment type="caution">
    <text evidence="1">The sequence shown here is derived from an EMBL/GenBank/DDBJ whole genome shotgun (WGS) entry which is preliminary data.</text>
</comment>
<protein>
    <submittedName>
        <fullName evidence="1">Uncharacterized protein</fullName>
    </submittedName>
</protein>
<name>A0A4R3K4R6_9FIRM</name>
<organism evidence="1 2">
    <name type="scientific">Pectinatus cerevisiiphilus</name>
    <dbReference type="NCBI Taxonomy" id="86956"/>
    <lineage>
        <taxon>Bacteria</taxon>
        <taxon>Bacillati</taxon>
        <taxon>Bacillota</taxon>
        <taxon>Negativicutes</taxon>
        <taxon>Selenomonadales</taxon>
        <taxon>Selenomonadaceae</taxon>
        <taxon>Pectinatus</taxon>
    </lineage>
</organism>
<dbReference type="Proteomes" id="UP000295188">
    <property type="component" value="Unassembled WGS sequence"/>
</dbReference>
<dbReference type="EMBL" id="SMAA01000013">
    <property type="protein sequence ID" value="TCS77798.1"/>
    <property type="molecule type" value="Genomic_DNA"/>
</dbReference>
<gene>
    <name evidence="1" type="ORF">EDC37_11335</name>
</gene>